<protein>
    <submittedName>
        <fullName evidence="3">Uncharacterized protein</fullName>
    </submittedName>
</protein>
<evidence type="ECO:0000256" key="1">
    <source>
        <dbReference type="SAM" id="MobiDB-lite"/>
    </source>
</evidence>
<dbReference type="PATRIC" id="fig|1144672.3.peg.666"/>
<dbReference type="RefSeq" id="WP_004802509.1">
    <property type="nucleotide sequence ID" value="NZ_JAKZGE010000007.1"/>
</dbReference>
<dbReference type="AlphaFoldDB" id="N8XPF1"/>
<dbReference type="eggNOG" id="ENOG5031K5P">
    <property type="taxonomic scope" value="Bacteria"/>
</dbReference>
<feature type="chain" id="PRO_5004136873" evidence="2">
    <location>
        <begin position="22"/>
        <end position="242"/>
    </location>
</feature>
<evidence type="ECO:0000256" key="2">
    <source>
        <dbReference type="SAM" id="SignalP"/>
    </source>
</evidence>
<accession>N8XPF1</accession>
<comment type="caution">
    <text evidence="3">The sequence shown here is derived from an EMBL/GenBank/DDBJ whole genome shotgun (WGS) entry which is preliminary data.</text>
</comment>
<dbReference type="STRING" id="1144672.F966_00693"/>
<feature type="region of interest" description="Disordered" evidence="1">
    <location>
        <begin position="35"/>
        <end position="58"/>
    </location>
</feature>
<dbReference type="Proteomes" id="UP000013209">
    <property type="component" value="Unassembled WGS sequence"/>
</dbReference>
<dbReference type="EMBL" id="APPH01000004">
    <property type="protein sequence ID" value="ENV10914.1"/>
    <property type="molecule type" value="Genomic_DNA"/>
</dbReference>
<gene>
    <name evidence="3" type="ORF">F966_00693</name>
</gene>
<reference evidence="3 4" key="1">
    <citation type="submission" date="2013-02" db="EMBL/GenBank/DDBJ databases">
        <title>The Genome Sequence of Acinetobacter sp. CIP 56.2.</title>
        <authorList>
            <consortium name="The Broad Institute Genome Sequencing Platform"/>
            <consortium name="The Broad Institute Genome Sequencing Center for Infectious Disease"/>
            <person name="Cerqueira G."/>
            <person name="Feldgarden M."/>
            <person name="Courvalin P."/>
            <person name="Perichon B."/>
            <person name="Grillot-Courvalin C."/>
            <person name="Clermont D."/>
            <person name="Rocha E."/>
            <person name="Yoon E.-J."/>
            <person name="Nemec A."/>
            <person name="Walker B."/>
            <person name="Young S.K."/>
            <person name="Zeng Q."/>
            <person name="Gargeya S."/>
            <person name="Fitzgerald M."/>
            <person name="Haas B."/>
            <person name="Abouelleil A."/>
            <person name="Alvarado L."/>
            <person name="Arachchi H.M."/>
            <person name="Berlin A.M."/>
            <person name="Chapman S.B."/>
            <person name="Dewar J."/>
            <person name="Goldberg J."/>
            <person name="Griggs A."/>
            <person name="Gujja S."/>
            <person name="Hansen M."/>
            <person name="Howarth C."/>
            <person name="Imamovic A."/>
            <person name="Larimer J."/>
            <person name="McCowan C."/>
            <person name="Murphy C."/>
            <person name="Neiman D."/>
            <person name="Pearson M."/>
            <person name="Priest M."/>
            <person name="Roberts A."/>
            <person name="Saif S."/>
            <person name="Shea T."/>
            <person name="Sisk P."/>
            <person name="Sykes S."/>
            <person name="Wortman J."/>
            <person name="Nusbaum C."/>
            <person name="Birren B."/>
        </authorList>
    </citation>
    <scope>NUCLEOTIDE SEQUENCE [LARGE SCALE GENOMIC DNA]</scope>
    <source>
        <strain evidence="3 4">CIP 56.2</strain>
    </source>
</reference>
<evidence type="ECO:0000313" key="4">
    <source>
        <dbReference type="Proteomes" id="UP000013209"/>
    </source>
</evidence>
<organism evidence="3 4">
    <name type="scientific">Acinetobacter higginsii</name>
    <dbReference type="NCBI Taxonomy" id="70347"/>
    <lineage>
        <taxon>Bacteria</taxon>
        <taxon>Pseudomonadati</taxon>
        <taxon>Pseudomonadota</taxon>
        <taxon>Gammaproteobacteria</taxon>
        <taxon>Moraxellales</taxon>
        <taxon>Moraxellaceae</taxon>
        <taxon>Acinetobacter</taxon>
    </lineage>
</organism>
<evidence type="ECO:0000313" key="3">
    <source>
        <dbReference type="EMBL" id="ENV10914.1"/>
    </source>
</evidence>
<feature type="region of interest" description="Disordered" evidence="1">
    <location>
        <begin position="218"/>
        <end position="242"/>
    </location>
</feature>
<keyword evidence="2" id="KW-0732">Signal</keyword>
<name>N8XPF1_9GAMM</name>
<feature type="signal peptide" evidence="2">
    <location>
        <begin position="1"/>
        <end position="21"/>
    </location>
</feature>
<proteinExistence type="predicted"/>
<dbReference type="HOGENOM" id="CLU_1202719_0_0_6"/>
<dbReference type="PROSITE" id="PS51257">
    <property type="entry name" value="PROKAR_LIPOPROTEIN"/>
    <property type="match status" value="1"/>
</dbReference>
<sequence length="242" mass="26767">MRSLLLATVSFISVVVLTACGENFSVANVSLGGSGSGTQKPLPGGGNPPVTGDKGKDDEEEDQYDYFVTFPDAVNDECTGIQRSIYFIDAGTKHPQIAGAQQSSPSQTVQINIKNTTPNYIFEKIPQCHQVEFWAMSGKLHFLPDQYLRCSAEQYTVQVLQPYEIKTYEFDFKIPQGDDILLVRYPTQYTSNLPDAQTHWSSCPTLDIHLPVTQQLIPKSGEKLPPSKPDLSEPPSGRKPQQ</sequence>